<dbReference type="PANTHER" id="PTHR36452">
    <property type="entry name" value="CHROMOSOME 12, WHOLE GENOME SHOTGUN SEQUENCE"/>
    <property type="match status" value="1"/>
</dbReference>
<name>A0A9D1LB33_9FIRM</name>
<reference evidence="1" key="1">
    <citation type="submission" date="2020-10" db="EMBL/GenBank/DDBJ databases">
        <authorList>
            <person name="Gilroy R."/>
        </authorList>
    </citation>
    <scope>NUCLEOTIDE SEQUENCE</scope>
    <source>
        <strain evidence="1">ChiHcec3-11533</strain>
    </source>
</reference>
<proteinExistence type="predicted"/>
<organism evidence="1 2">
    <name type="scientific">Candidatus Pullichristensenella excrementigallinarum</name>
    <dbReference type="NCBI Taxonomy" id="2840907"/>
    <lineage>
        <taxon>Bacteria</taxon>
        <taxon>Bacillati</taxon>
        <taxon>Bacillota</taxon>
        <taxon>Clostridia</taxon>
        <taxon>Candidatus Pullichristensenella</taxon>
    </lineage>
</organism>
<gene>
    <name evidence="1" type="ORF">IAB02_00315</name>
</gene>
<dbReference type="AlphaFoldDB" id="A0A9D1LB33"/>
<protein>
    <submittedName>
        <fullName evidence="1">DUF2461 domain-containing protein</fullName>
    </submittedName>
</protein>
<accession>A0A9D1LB33</accession>
<dbReference type="NCBIfam" id="TIGR02453">
    <property type="entry name" value="TIGR02453 family protein"/>
    <property type="match status" value="1"/>
</dbReference>
<dbReference type="Pfam" id="PF09365">
    <property type="entry name" value="DUF2461"/>
    <property type="match status" value="1"/>
</dbReference>
<evidence type="ECO:0000313" key="2">
    <source>
        <dbReference type="Proteomes" id="UP000824072"/>
    </source>
</evidence>
<comment type="caution">
    <text evidence="1">The sequence shown here is derived from an EMBL/GenBank/DDBJ whole genome shotgun (WGS) entry which is preliminary data.</text>
</comment>
<dbReference type="InterPro" id="IPR012808">
    <property type="entry name" value="CHP02453"/>
</dbReference>
<dbReference type="PIRSF" id="PIRSF028451">
    <property type="entry name" value="UCP028451"/>
    <property type="match status" value="1"/>
</dbReference>
<evidence type="ECO:0000313" key="1">
    <source>
        <dbReference type="EMBL" id="HIU32980.1"/>
    </source>
</evidence>
<dbReference type="PANTHER" id="PTHR36452:SF1">
    <property type="entry name" value="DUF2461 DOMAIN-CONTAINING PROTEIN"/>
    <property type="match status" value="1"/>
</dbReference>
<dbReference type="Proteomes" id="UP000824072">
    <property type="component" value="Unassembled WGS sequence"/>
</dbReference>
<reference evidence="1" key="2">
    <citation type="journal article" date="2021" name="PeerJ">
        <title>Extensive microbial diversity within the chicken gut microbiome revealed by metagenomics and culture.</title>
        <authorList>
            <person name="Gilroy R."/>
            <person name="Ravi A."/>
            <person name="Getino M."/>
            <person name="Pursley I."/>
            <person name="Horton D.L."/>
            <person name="Alikhan N.F."/>
            <person name="Baker D."/>
            <person name="Gharbi K."/>
            <person name="Hall N."/>
            <person name="Watson M."/>
            <person name="Adriaenssens E.M."/>
            <person name="Foster-Nyarko E."/>
            <person name="Jarju S."/>
            <person name="Secka A."/>
            <person name="Antonio M."/>
            <person name="Oren A."/>
            <person name="Chaudhuri R.R."/>
            <person name="La Ragione R."/>
            <person name="Hildebrand F."/>
            <person name="Pallen M.J."/>
        </authorList>
    </citation>
    <scope>NUCLEOTIDE SEQUENCE</scope>
    <source>
        <strain evidence="1">ChiHcec3-11533</strain>
    </source>
</reference>
<sequence length="224" mass="26527">MFTGFTNQTFEFFMAIRFNNNRAFFQENHDWYWEHVRLPALALAESLSETVEEIDPLLERRPNRVVSRINRDIRFTKDKSPYRDHLFLAFRRPGTDRQSTPGLYFEITDQEAYCGMGFYGENRPRMNALRADLLRNPQEFSQIVQALEPDFSAHINAFKRMKIPETLPVPLRAWYPAKGFYMEKTWTDFSLFKSPALAEEIARSFQRLRALYAYVIGLEPMEDN</sequence>
<dbReference type="InterPro" id="IPR015996">
    <property type="entry name" value="UCP028451"/>
</dbReference>
<dbReference type="EMBL" id="DVMU01000007">
    <property type="protein sequence ID" value="HIU32980.1"/>
    <property type="molecule type" value="Genomic_DNA"/>
</dbReference>